<reference evidence="3" key="1">
    <citation type="journal article" date="2014" name="Int. J. Syst. Evol. Microbiol.">
        <title>Complete genome sequence of Corynebacterium casei LMG S-19264T (=DSM 44701T), isolated from a smear-ripened cheese.</title>
        <authorList>
            <consortium name="US DOE Joint Genome Institute (JGI-PGF)"/>
            <person name="Walter F."/>
            <person name="Albersmeier A."/>
            <person name="Kalinowski J."/>
            <person name="Ruckert C."/>
        </authorList>
    </citation>
    <scope>NUCLEOTIDE SEQUENCE</scope>
    <source>
        <strain evidence="3">JCM 13064</strain>
    </source>
</reference>
<feature type="region of interest" description="Disordered" evidence="1">
    <location>
        <begin position="1"/>
        <end position="29"/>
    </location>
</feature>
<feature type="compositionally biased region" description="Basic and acidic residues" evidence="1">
    <location>
        <begin position="1"/>
        <end position="14"/>
    </location>
</feature>
<evidence type="ECO:0000259" key="2">
    <source>
        <dbReference type="Pfam" id="PF04149"/>
    </source>
</evidence>
<dbReference type="EMBL" id="BMNT01000041">
    <property type="protein sequence ID" value="GGL10834.1"/>
    <property type="molecule type" value="Genomic_DNA"/>
</dbReference>
<dbReference type="RefSeq" id="WP_189166548.1">
    <property type="nucleotide sequence ID" value="NZ_BMNT01000041.1"/>
</dbReference>
<evidence type="ECO:0000256" key="1">
    <source>
        <dbReference type="SAM" id="MobiDB-lite"/>
    </source>
</evidence>
<organism evidence="3 4">
    <name type="scientific">Sphaerisporangium melleum</name>
    <dbReference type="NCBI Taxonomy" id="321316"/>
    <lineage>
        <taxon>Bacteria</taxon>
        <taxon>Bacillati</taxon>
        <taxon>Actinomycetota</taxon>
        <taxon>Actinomycetes</taxon>
        <taxon>Streptosporangiales</taxon>
        <taxon>Streptosporangiaceae</taxon>
        <taxon>Sphaerisporangium</taxon>
    </lineage>
</organism>
<dbReference type="AlphaFoldDB" id="A0A917RJF9"/>
<dbReference type="InterPro" id="IPR007278">
    <property type="entry name" value="DUF397"/>
</dbReference>
<dbReference type="Proteomes" id="UP000645217">
    <property type="component" value="Unassembled WGS sequence"/>
</dbReference>
<sequence length="75" mass="7792">MRTDDLSREPRAAEWIKSSHSGPDGGNCVEVARLPDAGRAVRDSKNPAGEALVVTPSEWSAFVNGVKAGTPSSAA</sequence>
<accession>A0A917RJF9</accession>
<gene>
    <name evidence="3" type="ORF">GCM10007964_61320</name>
</gene>
<dbReference type="Pfam" id="PF04149">
    <property type="entry name" value="DUF397"/>
    <property type="match status" value="1"/>
</dbReference>
<comment type="caution">
    <text evidence="3">The sequence shown here is derived from an EMBL/GenBank/DDBJ whole genome shotgun (WGS) entry which is preliminary data.</text>
</comment>
<protein>
    <submittedName>
        <fullName evidence="3">Toxin</fullName>
    </submittedName>
</protein>
<feature type="domain" description="DUF397" evidence="2">
    <location>
        <begin position="13"/>
        <end position="67"/>
    </location>
</feature>
<evidence type="ECO:0000313" key="3">
    <source>
        <dbReference type="EMBL" id="GGL10834.1"/>
    </source>
</evidence>
<evidence type="ECO:0000313" key="4">
    <source>
        <dbReference type="Proteomes" id="UP000645217"/>
    </source>
</evidence>
<name>A0A917RJF9_9ACTN</name>
<keyword evidence="4" id="KW-1185">Reference proteome</keyword>
<reference evidence="3" key="2">
    <citation type="submission" date="2020-09" db="EMBL/GenBank/DDBJ databases">
        <authorList>
            <person name="Sun Q."/>
            <person name="Ohkuma M."/>
        </authorList>
    </citation>
    <scope>NUCLEOTIDE SEQUENCE</scope>
    <source>
        <strain evidence="3">JCM 13064</strain>
    </source>
</reference>
<proteinExistence type="predicted"/>